<organism evidence="1 2">
    <name type="scientific">Suillus subaureus</name>
    <dbReference type="NCBI Taxonomy" id="48587"/>
    <lineage>
        <taxon>Eukaryota</taxon>
        <taxon>Fungi</taxon>
        <taxon>Dikarya</taxon>
        <taxon>Basidiomycota</taxon>
        <taxon>Agaricomycotina</taxon>
        <taxon>Agaricomycetes</taxon>
        <taxon>Agaricomycetidae</taxon>
        <taxon>Boletales</taxon>
        <taxon>Suillineae</taxon>
        <taxon>Suillaceae</taxon>
        <taxon>Suillus</taxon>
    </lineage>
</organism>
<name>A0A9P7DVZ0_9AGAM</name>
<keyword evidence="2" id="KW-1185">Reference proteome</keyword>
<sequence length="257" mass="29194">MGALAFFGPGKFGNIYMSLNNPAVGGYLYFTGKAISVWHAWVEGALDGTWRAVLEMLVFPAFESYRDKFFENWEVDPEWVAQSALKAPTNHCDDIIKQRLQELQKMLGTQGIKIIDDQKESVLGYKQLANLNILQNRNQQPYEVIKHFQEHVPQYDQTVKATEAHALEAEVTQLRGWCFAIAQCQWRFREWDLQHKVALSSRDQPASGYHNFFEALCGEIKTLDTGSESSNFIGSLTFCLSELESECTRLKGAIDVA</sequence>
<evidence type="ECO:0000313" key="1">
    <source>
        <dbReference type="EMBL" id="KAG1804308.1"/>
    </source>
</evidence>
<dbReference type="EMBL" id="JABBWG010000059">
    <property type="protein sequence ID" value="KAG1804308.1"/>
    <property type="molecule type" value="Genomic_DNA"/>
</dbReference>
<dbReference type="RefSeq" id="XP_041186876.1">
    <property type="nucleotide sequence ID" value="XM_041333573.1"/>
</dbReference>
<dbReference type="Proteomes" id="UP000807769">
    <property type="component" value="Unassembled WGS sequence"/>
</dbReference>
<gene>
    <name evidence="1" type="ORF">BJ212DRAFT_1304329</name>
</gene>
<protein>
    <submittedName>
        <fullName evidence="1">Uncharacterized protein</fullName>
    </submittedName>
</protein>
<dbReference type="AlphaFoldDB" id="A0A9P7DVZ0"/>
<evidence type="ECO:0000313" key="2">
    <source>
        <dbReference type="Proteomes" id="UP000807769"/>
    </source>
</evidence>
<dbReference type="Gene3D" id="1.10.10.1620">
    <property type="match status" value="1"/>
</dbReference>
<reference evidence="1" key="1">
    <citation type="journal article" date="2020" name="New Phytol.">
        <title>Comparative genomics reveals dynamic genome evolution in host specialist ectomycorrhizal fungi.</title>
        <authorList>
            <person name="Lofgren L.A."/>
            <person name="Nguyen N.H."/>
            <person name="Vilgalys R."/>
            <person name="Ruytinx J."/>
            <person name="Liao H.L."/>
            <person name="Branco S."/>
            <person name="Kuo A."/>
            <person name="LaButti K."/>
            <person name="Lipzen A."/>
            <person name="Andreopoulos W."/>
            <person name="Pangilinan J."/>
            <person name="Riley R."/>
            <person name="Hundley H."/>
            <person name="Na H."/>
            <person name="Barry K."/>
            <person name="Grigoriev I.V."/>
            <person name="Stajich J.E."/>
            <person name="Kennedy P.G."/>
        </authorList>
    </citation>
    <scope>NUCLEOTIDE SEQUENCE</scope>
    <source>
        <strain evidence="1">MN1</strain>
    </source>
</reference>
<accession>A0A9P7DVZ0</accession>
<dbReference type="GeneID" id="64627590"/>
<comment type="caution">
    <text evidence="1">The sequence shown here is derived from an EMBL/GenBank/DDBJ whole genome shotgun (WGS) entry which is preliminary data.</text>
</comment>
<proteinExistence type="predicted"/>
<dbReference type="OrthoDB" id="10257567at2759"/>